<dbReference type="InParanoid" id="A0A7E6D1L0"/>
<feature type="domain" description="C2H2-type" evidence="13">
    <location>
        <begin position="419"/>
        <end position="446"/>
    </location>
</feature>
<dbReference type="Gene3D" id="1.10.4020.10">
    <property type="entry name" value="DNA breaking-rejoining enzymes"/>
    <property type="match status" value="1"/>
</dbReference>
<dbReference type="InterPro" id="IPR013087">
    <property type="entry name" value="Znf_C2H2_type"/>
</dbReference>
<dbReference type="SMART" id="SM00355">
    <property type="entry name" value="ZnF_C2H2"/>
    <property type="match status" value="6"/>
</dbReference>
<dbReference type="CDD" id="cd07936">
    <property type="entry name" value="SCAN"/>
    <property type="match status" value="1"/>
</dbReference>
<dbReference type="GO" id="GO:0000978">
    <property type="term" value="F:RNA polymerase II cis-regulatory region sequence-specific DNA binding"/>
    <property type="evidence" value="ECO:0007669"/>
    <property type="project" value="TreeGrafter"/>
</dbReference>
<dbReference type="Pfam" id="PF00096">
    <property type="entry name" value="zf-C2H2"/>
    <property type="match status" value="5"/>
</dbReference>
<evidence type="ECO:0000256" key="3">
    <source>
        <dbReference type="ARBA" id="ARBA00022737"/>
    </source>
</evidence>
<dbReference type="GO" id="GO:0008270">
    <property type="term" value="F:zinc ion binding"/>
    <property type="evidence" value="ECO:0007669"/>
    <property type="project" value="UniProtKB-KW"/>
</dbReference>
<keyword evidence="8" id="KW-0804">Transcription</keyword>
<dbReference type="OrthoDB" id="6077919at2759"/>
<evidence type="ECO:0000256" key="1">
    <source>
        <dbReference type="ARBA" id="ARBA00004123"/>
    </source>
</evidence>
<evidence type="ECO:0000256" key="7">
    <source>
        <dbReference type="ARBA" id="ARBA00023125"/>
    </source>
</evidence>
<keyword evidence="2" id="KW-0479">Metal-binding</keyword>
<dbReference type="InterPro" id="IPR038269">
    <property type="entry name" value="SCAN_sf"/>
</dbReference>
<evidence type="ECO:0000256" key="2">
    <source>
        <dbReference type="ARBA" id="ARBA00022723"/>
    </source>
</evidence>
<dbReference type="GO" id="GO:0002682">
    <property type="term" value="P:regulation of immune system process"/>
    <property type="evidence" value="ECO:0007669"/>
    <property type="project" value="TreeGrafter"/>
</dbReference>
<evidence type="ECO:0000256" key="9">
    <source>
        <dbReference type="ARBA" id="ARBA00023242"/>
    </source>
</evidence>
<name>A0A7E6D1L0_9CHIR</name>
<dbReference type="KEGG" id="pdic:114505488"/>
<protein>
    <submittedName>
        <fullName evidence="16">Zinc finger protein 449-like</fullName>
    </submittedName>
</protein>
<proteinExistence type="predicted"/>
<evidence type="ECO:0000313" key="16">
    <source>
        <dbReference type="RefSeq" id="XP_035872259.1"/>
    </source>
</evidence>
<dbReference type="PANTHER" id="PTHR24399:SF23">
    <property type="entry name" value="C2H2-TYPE DOMAIN-CONTAINING PROTEIN"/>
    <property type="match status" value="1"/>
</dbReference>
<keyword evidence="9 11" id="KW-0539">Nucleus</keyword>
<evidence type="ECO:0000256" key="10">
    <source>
        <dbReference type="PROSITE-ProRule" id="PRU00042"/>
    </source>
</evidence>
<organism evidence="15 16">
    <name type="scientific">Phyllostomus discolor</name>
    <name type="common">pale spear-nosed bat</name>
    <dbReference type="NCBI Taxonomy" id="89673"/>
    <lineage>
        <taxon>Eukaryota</taxon>
        <taxon>Metazoa</taxon>
        <taxon>Chordata</taxon>
        <taxon>Craniata</taxon>
        <taxon>Vertebrata</taxon>
        <taxon>Euteleostomi</taxon>
        <taxon>Mammalia</taxon>
        <taxon>Eutheria</taxon>
        <taxon>Laurasiatheria</taxon>
        <taxon>Chiroptera</taxon>
        <taxon>Yangochiroptera</taxon>
        <taxon>Phyllostomidae</taxon>
        <taxon>Phyllostominae</taxon>
        <taxon>Phyllostomus</taxon>
    </lineage>
</organism>
<dbReference type="Gene3D" id="3.30.160.60">
    <property type="entry name" value="Classic Zinc Finger"/>
    <property type="match status" value="6"/>
</dbReference>
<dbReference type="FunFam" id="1.10.4020.10:FF:000001">
    <property type="entry name" value="zinc finger protein 263 isoform X1"/>
    <property type="match status" value="1"/>
</dbReference>
<dbReference type="GeneID" id="114505488"/>
<evidence type="ECO:0000256" key="6">
    <source>
        <dbReference type="ARBA" id="ARBA00023015"/>
    </source>
</evidence>
<dbReference type="SUPFAM" id="SSF57667">
    <property type="entry name" value="beta-beta-alpha zinc fingers"/>
    <property type="match status" value="4"/>
</dbReference>
<reference evidence="16" key="1">
    <citation type="submission" date="2025-08" db="UniProtKB">
        <authorList>
            <consortium name="RefSeq"/>
        </authorList>
    </citation>
    <scope>IDENTIFICATION</scope>
    <source>
        <tissue evidence="16">Muscle</tissue>
    </source>
</reference>
<dbReference type="GO" id="GO:0001227">
    <property type="term" value="F:DNA-binding transcription repressor activity, RNA polymerase II-specific"/>
    <property type="evidence" value="ECO:0007669"/>
    <property type="project" value="TreeGrafter"/>
</dbReference>
<evidence type="ECO:0000256" key="4">
    <source>
        <dbReference type="ARBA" id="ARBA00022771"/>
    </source>
</evidence>
<feature type="domain" description="C2H2-type" evidence="13">
    <location>
        <begin position="391"/>
        <end position="418"/>
    </location>
</feature>
<dbReference type="Pfam" id="PF02023">
    <property type="entry name" value="SCAN"/>
    <property type="match status" value="1"/>
</dbReference>
<keyword evidence="15" id="KW-1185">Reference proteome</keyword>
<dbReference type="InterPro" id="IPR003309">
    <property type="entry name" value="SCAN_dom"/>
</dbReference>
<evidence type="ECO:0000256" key="5">
    <source>
        <dbReference type="ARBA" id="ARBA00022833"/>
    </source>
</evidence>
<dbReference type="FunFam" id="3.30.160.60:FF:000065">
    <property type="entry name" value="B-cell CLL/lymphoma 6, member B"/>
    <property type="match status" value="1"/>
</dbReference>
<gene>
    <name evidence="16" type="primary">LOC114505488</name>
</gene>
<feature type="domain" description="C2H2-type" evidence="13">
    <location>
        <begin position="447"/>
        <end position="474"/>
    </location>
</feature>
<dbReference type="FunFam" id="3.30.160.60:FF:002343">
    <property type="entry name" value="Zinc finger protein 33A"/>
    <property type="match status" value="1"/>
</dbReference>
<feature type="region of interest" description="Disordered" evidence="12">
    <location>
        <begin position="243"/>
        <end position="304"/>
    </location>
</feature>
<feature type="domain" description="SCAN box" evidence="14">
    <location>
        <begin position="30"/>
        <end position="112"/>
    </location>
</feature>
<evidence type="ECO:0000256" key="8">
    <source>
        <dbReference type="ARBA" id="ARBA00023163"/>
    </source>
</evidence>
<dbReference type="FunFam" id="3.30.160.60:FF:000030">
    <property type="entry name" value="Zinc finger protein 628"/>
    <property type="match status" value="1"/>
</dbReference>
<dbReference type="Proteomes" id="UP000504628">
    <property type="component" value="Chromosome X"/>
</dbReference>
<dbReference type="PANTHER" id="PTHR24399">
    <property type="entry name" value="ZINC FINGER AND BTB DOMAIN-CONTAINING"/>
    <property type="match status" value="1"/>
</dbReference>
<feature type="domain" description="C2H2-type" evidence="13">
    <location>
        <begin position="363"/>
        <end position="390"/>
    </location>
</feature>
<evidence type="ECO:0000256" key="11">
    <source>
        <dbReference type="PROSITE-ProRule" id="PRU00187"/>
    </source>
</evidence>
<keyword evidence="3" id="KW-0677">Repeat</keyword>
<dbReference type="GO" id="GO:0005654">
    <property type="term" value="C:nucleoplasm"/>
    <property type="evidence" value="ECO:0007669"/>
    <property type="project" value="TreeGrafter"/>
</dbReference>
<dbReference type="InterPro" id="IPR036236">
    <property type="entry name" value="Znf_C2H2_sf"/>
</dbReference>
<keyword evidence="4 10" id="KW-0863">Zinc-finger</keyword>
<keyword evidence="5" id="KW-0862">Zinc</keyword>
<keyword evidence="7" id="KW-0238">DNA-binding</keyword>
<dbReference type="RefSeq" id="XP_035872259.1">
    <property type="nucleotide sequence ID" value="XM_036016366.1"/>
</dbReference>
<feature type="domain" description="C2H2-type" evidence="13">
    <location>
        <begin position="307"/>
        <end position="334"/>
    </location>
</feature>
<dbReference type="PROSITE" id="PS00028">
    <property type="entry name" value="ZINC_FINGER_C2H2_1"/>
    <property type="match status" value="5"/>
</dbReference>
<dbReference type="SMART" id="SM00431">
    <property type="entry name" value="SCAN"/>
    <property type="match status" value="1"/>
</dbReference>
<dbReference type="PROSITE" id="PS50157">
    <property type="entry name" value="ZINC_FINGER_C2H2_2"/>
    <property type="match status" value="6"/>
</dbReference>
<dbReference type="AlphaFoldDB" id="A0A7E6D1L0"/>
<dbReference type="SUPFAM" id="SSF47353">
    <property type="entry name" value="Retrovirus capsid dimerization domain-like"/>
    <property type="match status" value="1"/>
</dbReference>
<sequence>MATAFSNAVQASLNLGSMFVEYDNDTEVFRQRFRQFQYKEAAGPREVFNKLRELCDEWLKPKMRSKEQMVDLLVLEQYLKIMPPEVETSVKDQCPAATESFVSLLEGLETELETPEPQIDRQEMLLEDPAAVGMAHVVPDIYLETLPPQAMGPVPETPVAEAQIPQAGLQELSNGATWEGQAFWDPETCVDSKLPFFPSLLWPAYSVLKPDPIEPWMKELQDCMEEEQFQWLDFKIDGNALLGPSLPEDFEQPRSPLGNPAEQLPREHTLPVYDENPFPEERADVSNQEEPLSPRAHEQNHAQKSPHQCLHCGKEFVSNKVLNGHLKIHAGDLPHECLECGKRFLRKSNLERHLRVHRREAPYKCNGCEKQFSQLSHFTEHQKTSSGQEVYICPECRERFCNRKGFVNHLKIHTNGKPFKCHSCGKTFNRQRDLRVHYMTHTEERPFMCEYCGKNYRHKSSLVFHLRNHSGEKP</sequence>
<dbReference type="FunFam" id="3.30.160.60:FF:000100">
    <property type="entry name" value="Zinc finger 45-like"/>
    <property type="match status" value="1"/>
</dbReference>
<keyword evidence="6" id="KW-0805">Transcription regulation</keyword>
<dbReference type="PROSITE" id="PS50804">
    <property type="entry name" value="SCAN_BOX"/>
    <property type="match status" value="1"/>
</dbReference>
<dbReference type="GO" id="GO:0001817">
    <property type="term" value="P:regulation of cytokine production"/>
    <property type="evidence" value="ECO:0007669"/>
    <property type="project" value="TreeGrafter"/>
</dbReference>
<evidence type="ECO:0000259" key="13">
    <source>
        <dbReference type="PROSITE" id="PS50157"/>
    </source>
</evidence>
<evidence type="ECO:0000259" key="14">
    <source>
        <dbReference type="PROSITE" id="PS50804"/>
    </source>
</evidence>
<feature type="domain" description="C2H2-type" evidence="13">
    <location>
        <begin position="335"/>
        <end position="362"/>
    </location>
</feature>
<evidence type="ECO:0000313" key="15">
    <source>
        <dbReference type="Proteomes" id="UP000504628"/>
    </source>
</evidence>
<comment type="subcellular location">
    <subcellularLocation>
        <location evidence="1 11">Nucleus</location>
    </subcellularLocation>
</comment>
<accession>A0A7E6D1L0</accession>
<evidence type="ECO:0000256" key="12">
    <source>
        <dbReference type="SAM" id="MobiDB-lite"/>
    </source>
</evidence>